<dbReference type="InterPro" id="IPR011251">
    <property type="entry name" value="Luciferase-like_dom"/>
</dbReference>
<dbReference type="PANTHER" id="PTHR42847">
    <property type="entry name" value="ALKANESULFONATE MONOOXYGENASE"/>
    <property type="match status" value="1"/>
</dbReference>
<organism evidence="6">
    <name type="scientific">marine metagenome</name>
    <dbReference type="NCBI Taxonomy" id="408172"/>
    <lineage>
        <taxon>unclassified sequences</taxon>
        <taxon>metagenomes</taxon>
        <taxon>ecological metagenomes</taxon>
    </lineage>
</organism>
<keyword evidence="2" id="KW-0288">FMN</keyword>
<dbReference type="InterPro" id="IPR019921">
    <property type="entry name" value="Lucif-like_OxRdtase_Rv2161c"/>
</dbReference>
<reference evidence="6" key="1">
    <citation type="submission" date="2018-05" db="EMBL/GenBank/DDBJ databases">
        <authorList>
            <person name="Lanie J.A."/>
            <person name="Ng W.-L."/>
            <person name="Kazmierczak K.M."/>
            <person name="Andrzejewski T.M."/>
            <person name="Davidsen T.M."/>
            <person name="Wayne K.J."/>
            <person name="Tettelin H."/>
            <person name="Glass J.I."/>
            <person name="Rusch D."/>
            <person name="Podicherti R."/>
            <person name="Tsui H.-C.T."/>
            <person name="Winkler M.E."/>
        </authorList>
    </citation>
    <scope>NUCLEOTIDE SEQUENCE</scope>
</reference>
<dbReference type="PANTHER" id="PTHR42847:SF4">
    <property type="entry name" value="ALKANESULFONATE MONOOXYGENASE-RELATED"/>
    <property type="match status" value="1"/>
</dbReference>
<evidence type="ECO:0000256" key="2">
    <source>
        <dbReference type="ARBA" id="ARBA00022643"/>
    </source>
</evidence>
<dbReference type="GO" id="GO:0046306">
    <property type="term" value="P:alkanesulfonate catabolic process"/>
    <property type="evidence" value="ECO:0007669"/>
    <property type="project" value="TreeGrafter"/>
</dbReference>
<feature type="non-terminal residue" evidence="6">
    <location>
        <position position="203"/>
    </location>
</feature>
<dbReference type="InterPro" id="IPR050172">
    <property type="entry name" value="SsuD_RutA_monooxygenase"/>
</dbReference>
<dbReference type="AlphaFoldDB" id="A0A383DKN3"/>
<gene>
    <name evidence="6" type="ORF">METZ01_LOCUS497738</name>
</gene>
<accession>A0A383DKN3</accession>
<evidence type="ECO:0000256" key="4">
    <source>
        <dbReference type="ARBA" id="ARBA00023033"/>
    </source>
</evidence>
<dbReference type="Pfam" id="PF00296">
    <property type="entry name" value="Bac_luciferase"/>
    <property type="match status" value="1"/>
</dbReference>
<dbReference type="GO" id="GO:0008726">
    <property type="term" value="F:alkanesulfonate monooxygenase activity"/>
    <property type="evidence" value="ECO:0007669"/>
    <property type="project" value="TreeGrafter"/>
</dbReference>
<keyword evidence="3" id="KW-0560">Oxidoreductase</keyword>
<dbReference type="EMBL" id="UINC01218027">
    <property type="protein sequence ID" value="SVE44884.1"/>
    <property type="molecule type" value="Genomic_DNA"/>
</dbReference>
<name>A0A383DKN3_9ZZZZ</name>
<keyword evidence="4" id="KW-0503">Monooxygenase</keyword>
<dbReference type="NCBIfam" id="TIGR03619">
    <property type="entry name" value="F420_Rv2161c"/>
    <property type="match status" value="1"/>
</dbReference>
<protein>
    <recommendedName>
        <fullName evidence="5">Luciferase-like domain-containing protein</fullName>
    </recommendedName>
</protein>
<keyword evidence="1" id="KW-0285">Flavoprotein</keyword>
<evidence type="ECO:0000256" key="3">
    <source>
        <dbReference type="ARBA" id="ARBA00023002"/>
    </source>
</evidence>
<proteinExistence type="predicted"/>
<dbReference type="SUPFAM" id="SSF51679">
    <property type="entry name" value="Bacterial luciferase-like"/>
    <property type="match status" value="1"/>
</dbReference>
<dbReference type="InterPro" id="IPR036661">
    <property type="entry name" value="Luciferase-like_sf"/>
</dbReference>
<dbReference type="Gene3D" id="3.20.20.30">
    <property type="entry name" value="Luciferase-like domain"/>
    <property type="match status" value="1"/>
</dbReference>
<sequence length="203" mass="22145">MDIGVSTAISSDSVDVAVLAKKAESLGFESFWLPEHTIVPVHTNTKYAGTADGSIPPSMADMGDPLIGLARASAVTEKIKLGTAISLVPEHNPLIQAKQIATLDRLSNGRFIFGIGAGWLAEETEIMGGDFEHRWGQTREAILAMKELWTKEEAEFHGRYYDFPLVKSSPKPVQKPHPLVFLGGYAPNVFQRVAAWGDGWMPI</sequence>
<evidence type="ECO:0000313" key="6">
    <source>
        <dbReference type="EMBL" id="SVE44884.1"/>
    </source>
</evidence>
<feature type="domain" description="Luciferase-like" evidence="5">
    <location>
        <begin position="16"/>
        <end position="202"/>
    </location>
</feature>
<evidence type="ECO:0000259" key="5">
    <source>
        <dbReference type="Pfam" id="PF00296"/>
    </source>
</evidence>
<evidence type="ECO:0000256" key="1">
    <source>
        <dbReference type="ARBA" id="ARBA00022630"/>
    </source>
</evidence>